<dbReference type="OrthoDB" id="9794786at2"/>
<evidence type="ECO:0000313" key="2">
    <source>
        <dbReference type="EMBL" id="SDY78860.1"/>
    </source>
</evidence>
<dbReference type="AlphaFoldDB" id="A0A1H3MQS5"/>
<organism evidence="2 3">
    <name type="scientific">Hymenobacter psychrophilus</name>
    <dbReference type="NCBI Taxonomy" id="651662"/>
    <lineage>
        <taxon>Bacteria</taxon>
        <taxon>Pseudomonadati</taxon>
        <taxon>Bacteroidota</taxon>
        <taxon>Cytophagia</taxon>
        <taxon>Cytophagales</taxon>
        <taxon>Hymenobacteraceae</taxon>
        <taxon>Hymenobacter</taxon>
    </lineage>
</organism>
<accession>A0A1H3MQS5</accession>
<protein>
    <recommendedName>
        <fullName evidence="1">DUF4332 domain-containing protein</fullName>
    </recommendedName>
</protein>
<evidence type="ECO:0000313" key="3">
    <source>
        <dbReference type="Proteomes" id="UP000199249"/>
    </source>
</evidence>
<proteinExistence type="predicted"/>
<dbReference type="RefSeq" id="WP_092742931.1">
    <property type="nucleotide sequence ID" value="NZ_FNOV01000013.1"/>
</dbReference>
<dbReference type="InterPro" id="IPR025567">
    <property type="entry name" value="DUF4332"/>
</dbReference>
<reference evidence="3" key="1">
    <citation type="submission" date="2016-10" db="EMBL/GenBank/DDBJ databases">
        <authorList>
            <person name="Varghese N."/>
            <person name="Submissions S."/>
        </authorList>
    </citation>
    <scope>NUCLEOTIDE SEQUENCE [LARGE SCALE GENOMIC DNA]</scope>
    <source>
        <strain evidence="3">CGMCC 1.8975</strain>
    </source>
</reference>
<sequence>MQYAINEITSIPNNQVKKLHEQGIKTADALLDAGRTPADRRALASATGIEEIKLFKWVNYADLSRIDGLDPELTTLLEEAGITTMLDLRGRSPFSLHSKMVSINQKRNLVDEVPDMLHMADIVNRAKSMEPEVAYRN</sequence>
<dbReference type="Gene3D" id="1.10.150.20">
    <property type="entry name" value="5' to 3' exonuclease, C-terminal subdomain"/>
    <property type="match status" value="1"/>
</dbReference>
<name>A0A1H3MQS5_9BACT</name>
<dbReference type="EMBL" id="FNOV01000013">
    <property type="protein sequence ID" value="SDY78860.1"/>
    <property type="molecule type" value="Genomic_DNA"/>
</dbReference>
<dbReference type="Pfam" id="PF14229">
    <property type="entry name" value="DUF4332"/>
    <property type="match status" value="1"/>
</dbReference>
<gene>
    <name evidence="2" type="ORF">SAMN04488069_113102</name>
</gene>
<feature type="domain" description="DUF4332" evidence="1">
    <location>
        <begin position="11"/>
        <end position="128"/>
    </location>
</feature>
<dbReference type="STRING" id="651662.SAMN04488069_113102"/>
<dbReference type="Proteomes" id="UP000199249">
    <property type="component" value="Unassembled WGS sequence"/>
</dbReference>
<keyword evidence="3" id="KW-1185">Reference proteome</keyword>
<evidence type="ECO:0000259" key="1">
    <source>
        <dbReference type="Pfam" id="PF14229"/>
    </source>
</evidence>